<dbReference type="Gene3D" id="3.40.630.30">
    <property type="match status" value="1"/>
</dbReference>
<reference evidence="4" key="1">
    <citation type="submission" date="2021-01" db="EMBL/GenBank/DDBJ databases">
        <title>Whole genome shotgun sequence of Virgisporangium ochraceum NBRC 16418.</title>
        <authorList>
            <person name="Komaki H."/>
            <person name="Tamura T."/>
        </authorList>
    </citation>
    <scope>NUCLEOTIDE SEQUENCE</scope>
    <source>
        <strain evidence="4">NBRC 16418</strain>
    </source>
</reference>
<sequence>MRAEAVPSTRFRELGWPYLLGEPVLNNLILTVVDGRPPDADDRFWLVSEGGTAGGAAGGTAGGAVCGAAVWAGLGLLLAGRTREVAEALADAQDVPVPQVTGEVDPAAWFDARYRERTGVPVEVGMPSRIFEADRIVAPHGVSGRARQATPADRDRVLRWADAFADEALPGERRGDHADLVDSRLGRDGRLWLWEDGGRPVTMVMVSRPVAGVVRISWVYTPPDQRRRGYASACTAAASAYALSSVATTCTLYTDLRNATTNRIYPAIGYRPVADVMTWRYST</sequence>
<dbReference type="RefSeq" id="WP_203931721.1">
    <property type="nucleotide sequence ID" value="NZ_BOPH01000092.1"/>
</dbReference>
<feature type="domain" description="N-acetyltransferase" evidence="3">
    <location>
        <begin position="144"/>
        <end position="283"/>
    </location>
</feature>
<dbReference type="PROSITE" id="PS51186">
    <property type="entry name" value="GNAT"/>
    <property type="match status" value="1"/>
</dbReference>
<evidence type="ECO:0000256" key="1">
    <source>
        <dbReference type="ARBA" id="ARBA00022679"/>
    </source>
</evidence>
<organism evidence="4 5">
    <name type="scientific">Virgisporangium ochraceum</name>
    <dbReference type="NCBI Taxonomy" id="65505"/>
    <lineage>
        <taxon>Bacteria</taxon>
        <taxon>Bacillati</taxon>
        <taxon>Actinomycetota</taxon>
        <taxon>Actinomycetes</taxon>
        <taxon>Micromonosporales</taxon>
        <taxon>Micromonosporaceae</taxon>
        <taxon>Virgisporangium</taxon>
    </lineage>
</organism>
<dbReference type="EMBL" id="BOPH01000092">
    <property type="protein sequence ID" value="GIJ71856.1"/>
    <property type="molecule type" value="Genomic_DNA"/>
</dbReference>
<keyword evidence="1" id="KW-0808">Transferase</keyword>
<evidence type="ECO:0000313" key="4">
    <source>
        <dbReference type="EMBL" id="GIJ71856.1"/>
    </source>
</evidence>
<dbReference type="AlphaFoldDB" id="A0A8J4A310"/>
<comment type="caution">
    <text evidence="4">The sequence shown here is derived from an EMBL/GenBank/DDBJ whole genome shotgun (WGS) entry which is preliminary data.</text>
</comment>
<protein>
    <recommendedName>
        <fullName evidence="3">N-acetyltransferase domain-containing protein</fullName>
    </recommendedName>
</protein>
<evidence type="ECO:0000313" key="5">
    <source>
        <dbReference type="Proteomes" id="UP000635606"/>
    </source>
</evidence>
<evidence type="ECO:0000259" key="3">
    <source>
        <dbReference type="PROSITE" id="PS51186"/>
    </source>
</evidence>
<dbReference type="Proteomes" id="UP000635606">
    <property type="component" value="Unassembled WGS sequence"/>
</dbReference>
<keyword evidence="2" id="KW-0012">Acyltransferase</keyword>
<dbReference type="PANTHER" id="PTHR43877">
    <property type="entry name" value="AMINOALKYLPHOSPHONATE N-ACETYLTRANSFERASE-RELATED-RELATED"/>
    <property type="match status" value="1"/>
</dbReference>
<keyword evidence="5" id="KW-1185">Reference proteome</keyword>
<dbReference type="Pfam" id="PF00583">
    <property type="entry name" value="Acetyltransf_1"/>
    <property type="match status" value="1"/>
</dbReference>
<dbReference type="GO" id="GO:0016747">
    <property type="term" value="F:acyltransferase activity, transferring groups other than amino-acyl groups"/>
    <property type="evidence" value="ECO:0007669"/>
    <property type="project" value="InterPro"/>
</dbReference>
<proteinExistence type="predicted"/>
<dbReference type="InterPro" id="IPR050832">
    <property type="entry name" value="Bact_Acetyltransf"/>
</dbReference>
<name>A0A8J4A310_9ACTN</name>
<accession>A0A8J4A310</accession>
<dbReference type="InterPro" id="IPR000182">
    <property type="entry name" value="GNAT_dom"/>
</dbReference>
<dbReference type="InterPro" id="IPR016181">
    <property type="entry name" value="Acyl_CoA_acyltransferase"/>
</dbReference>
<dbReference type="SUPFAM" id="SSF55729">
    <property type="entry name" value="Acyl-CoA N-acyltransferases (Nat)"/>
    <property type="match status" value="1"/>
</dbReference>
<gene>
    <name evidence="4" type="ORF">Voc01_067730</name>
</gene>
<evidence type="ECO:0000256" key="2">
    <source>
        <dbReference type="ARBA" id="ARBA00023315"/>
    </source>
</evidence>